<feature type="binding site" evidence="8">
    <location>
        <begin position="181"/>
        <end position="182"/>
    </location>
    <ligand>
        <name>ATP</name>
        <dbReference type="ChEBI" id="CHEBI:30616"/>
    </ligand>
</feature>
<comment type="function">
    <text evidence="8">Catalyzes the transfer of a phosphate group to glutamate to form L-glutamate 5-phosphate.</text>
</comment>
<dbReference type="HAMAP" id="MF_00456">
    <property type="entry name" value="ProB"/>
    <property type="match status" value="1"/>
</dbReference>
<dbReference type="InterPro" id="IPR001057">
    <property type="entry name" value="Glu/AcGlu_kinase"/>
</dbReference>
<dbReference type="CDD" id="cd21157">
    <property type="entry name" value="PUA_G5K"/>
    <property type="match status" value="1"/>
</dbReference>
<dbReference type="SMART" id="SM00359">
    <property type="entry name" value="PUA"/>
    <property type="match status" value="1"/>
</dbReference>
<evidence type="ECO:0000256" key="4">
    <source>
        <dbReference type="ARBA" id="ARBA00022679"/>
    </source>
</evidence>
<dbReference type="InterPro" id="IPR041739">
    <property type="entry name" value="G5K_ProB"/>
</dbReference>
<evidence type="ECO:0000256" key="2">
    <source>
        <dbReference type="ARBA" id="ARBA00022605"/>
    </source>
</evidence>
<dbReference type="InterPro" id="IPR036974">
    <property type="entry name" value="PUA_sf"/>
</dbReference>
<comment type="similarity">
    <text evidence="8">Belongs to the glutamate 5-kinase family.</text>
</comment>
<dbReference type="RefSeq" id="WP_379902537.1">
    <property type="nucleotide sequence ID" value="NZ_JBHRTR010000028.1"/>
</dbReference>
<evidence type="ECO:0000256" key="6">
    <source>
        <dbReference type="ARBA" id="ARBA00022777"/>
    </source>
</evidence>
<dbReference type="PANTHER" id="PTHR43654:SF1">
    <property type="entry name" value="ISOPENTENYL PHOSPHATE KINASE"/>
    <property type="match status" value="1"/>
</dbReference>
<evidence type="ECO:0000256" key="8">
    <source>
        <dbReference type="HAMAP-Rule" id="MF_00456"/>
    </source>
</evidence>
<dbReference type="EMBL" id="JBHRTR010000028">
    <property type="protein sequence ID" value="MFC3228311.1"/>
    <property type="molecule type" value="Genomic_DNA"/>
</dbReference>
<evidence type="ECO:0000313" key="11">
    <source>
        <dbReference type="Proteomes" id="UP001595528"/>
    </source>
</evidence>
<dbReference type="SUPFAM" id="SSF53633">
    <property type="entry name" value="Carbamate kinase-like"/>
    <property type="match status" value="1"/>
</dbReference>
<feature type="binding site" evidence="8">
    <location>
        <position position="149"/>
    </location>
    <ligand>
        <name>substrate</name>
    </ligand>
</feature>
<gene>
    <name evidence="8 10" type="primary">proB</name>
    <name evidence="10" type="ORF">ACFOGJ_13785</name>
</gene>
<keyword evidence="4 8" id="KW-0808">Transferase</keyword>
<organism evidence="10 11">
    <name type="scientific">Marinibaculum pumilum</name>
    <dbReference type="NCBI Taxonomy" id="1766165"/>
    <lineage>
        <taxon>Bacteria</taxon>
        <taxon>Pseudomonadati</taxon>
        <taxon>Pseudomonadota</taxon>
        <taxon>Alphaproteobacteria</taxon>
        <taxon>Rhodospirillales</taxon>
        <taxon>Rhodospirillaceae</taxon>
        <taxon>Marinibaculum</taxon>
    </lineage>
</organism>
<dbReference type="PROSITE" id="PS00902">
    <property type="entry name" value="GLUTAMATE_5_KINASE"/>
    <property type="match status" value="1"/>
</dbReference>
<dbReference type="SUPFAM" id="SSF88697">
    <property type="entry name" value="PUA domain-like"/>
    <property type="match status" value="1"/>
</dbReference>
<dbReference type="PRINTS" id="PR00474">
    <property type="entry name" value="GLU5KINASE"/>
</dbReference>
<dbReference type="InterPro" id="IPR015947">
    <property type="entry name" value="PUA-like_sf"/>
</dbReference>
<dbReference type="EC" id="2.7.2.11" evidence="8"/>
<dbReference type="InterPro" id="IPR036393">
    <property type="entry name" value="AceGlu_kinase-like_sf"/>
</dbReference>
<dbReference type="Gene3D" id="2.30.130.10">
    <property type="entry name" value="PUA domain"/>
    <property type="match status" value="1"/>
</dbReference>
<feature type="binding site" evidence="8">
    <location>
        <position position="161"/>
    </location>
    <ligand>
        <name>substrate</name>
    </ligand>
</feature>
<keyword evidence="11" id="KW-1185">Reference proteome</keyword>
<proteinExistence type="inferred from homology"/>
<dbReference type="Pfam" id="PF00696">
    <property type="entry name" value="AA_kinase"/>
    <property type="match status" value="1"/>
</dbReference>
<protein>
    <recommendedName>
        <fullName evidence="8">Glutamate 5-kinase</fullName>
        <ecNumber evidence="8">2.7.2.11</ecNumber>
    </recommendedName>
    <alternativeName>
        <fullName evidence="8">Gamma-glutamyl kinase</fullName>
        <shortName evidence="8">GK</shortName>
    </alternativeName>
</protein>
<dbReference type="Gene3D" id="3.40.1160.10">
    <property type="entry name" value="Acetylglutamate kinase-like"/>
    <property type="match status" value="1"/>
</dbReference>
<dbReference type="CDD" id="cd04242">
    <property type="entry name" value="AAK_G5K_ProB"/>
    <property type="match status" value="1"/>
</dbReference>
<sequence length="409" mass="44265">MPPPPPPEASPLAEGDLVVVKVGSSLLVDPGKGDVRADWLDALADDLADLHRAGKRVLVVSSGAIGLGREALGFRPGRLRLEESQAAASIGQIRLAHRWQSALARHQINVAQILLTLGDTEDRRRFLNARATIEMLWRLGAIPVVNENDTVATSEIRFGDNDRLAARVAQMMMADCLVLLSDVDGLYDADPRRKKSAKLVPWVEEVTPEIEAMAGLKKTEYGSGGMRTKLLAARIASHAGCAMAIARGIEPHPIRRLLAGAPCTWFAAVDSAFNARKSWIAASLQPLGALIVDKGAKRALDRGRSLLPAGVTAVTGEFDRGDPVIVADAEGWELGRGLCAYSSDDARTIAGHRSREITRLLGYRGRDEIIHRDDLVVHSTGPWLRLPPELRTADQAREIQREEAEAEAG</sequence>
<feature type="binding site" evidence="8">
    <location>
        <begin position="223"/>
        <end position="229"/>
    </location>
    <ligand>
        <name>ATP</name>
        <dbReference type="ChEBI" id="CHEBI:30616"/>
    </ligand>
</feature>
<feature type="domain" description="PUA" evidence="9">
    <location>
        <begin position="288"/>
        <end position="370"/>
    </location>
</feature>
<keyword evidence="6 8" id="KW-0418">Kinase</keyword>
<dbReference type="NCBIfam" id="TIGR01027">
    <property type="entry name" value="proB"/>
    <property type="match status" value="1"/>
</dbReference>
<keyword evidence="2 8" id="KW-0028">Amino-acid biosynthesis</keyword>
<evidence type="ECO:0000313" key="10">
    <source>
        <dbReference type="EMBL" id="MFC3228311.1"/>
    </source>
</evidence>
<evidence type="ECO:0000256" key="1">
    <source>
        <dbReference type="ARBA" id="ARBA00022490"/>
    </source>
</evidence>
<evidence type="ECO:0000259" key="9">
    <source>
        <dbReference type="SMART" id="SM00359"/>
    </source>
</evidence>
<accession>A0ABV7L0Z6</accession>
<evidence type="ECO:0000256" key="5">
    <source>
        <dbReference type="ARBA" id="ARBA00022741"/>
    </source>
</evidence>
<evidence type="ECO:0000256" key="3">
    <source>
        <dbReference type="ARBA" id="ARBA00022650"/>
    </source>
</evidence>
<comment type="subcellular location">
    <subcellularLocation>
        <location evidence="8">Cytoplasm</location>
    </subcellularLocation>
</comment>
<feature type="binding site" evidence="8">
    <location>
        <position position="62"/>
    </location>
    <ligand>
        <name>substrate</name>
    </ligand>
</feature>
<dbReference type="PANTHER" id="PTHR43654">
    <property type="entry name" value="GLUTAMATE 5-KINASE"/>
    <property type="match status" value="1"/>
</dbReference>
<evidence type="ECO:0000256" key="7">
    <source>
        <dbReference type="ARBA" id="ARBA00022840"/>
    </source>
</evidence>
<comment type="pathway">
    <text evidence="8">Amino-acid biosynthesis; L-proline biosynthesis; L-glutamate 5-semialdehyde from L-glutamate: step 1/2.</text>
</comment>
<dbReference type="InterPro" id="IPR002478">
    <property type="entry name" value="PUA"/>
</dbReference>
<keyword evidence="7 8" id="KW-0067">ATP-binding</keyword>
<feature type="binding site" evidence="8">
    <location>
        <position position="21"/>
    </location>
    <ligand>
        <name>ATP</name>
        <dbReference type="ChEBI" id="CHEBI:30616"/>
    </ligand>
</feature>
<keyword evidence="1 8" id="KW-0963">Cytoplasm</keyword>
<dbReference type="Pfam" id="PF01472">
    <property type="entry name" value="PUA"/>
    <property type="match status" value="1"/>
</dbReference>
<dbReference type="InterPro" id="IPR001048">
    <property type="entry name" value="Asp/Glu/Uridylate_kinase"/>
</dbReference>
<dbReference type="InterPro" id="IPR019797">
    <property type="entry name" value="Glutamate_5-kinase_CS"/>
</dbReference>
<dbReference type="InterPro" id="IPR005715">
    <property type="entry name" value="Glu_5kinase/COase_Synthase"/>
</dbReference>
<reference evidence="11" key="1">
    <citation type="journal article" date="2019" name="Int. J. Syst. Evol. Microbiol.">
        <title>The Global Catalogue of Microorganisms (GCM) 10K type strain sequencing project: providing services to taxonomists for standard genome sequencing and annotation.</title>
        <authorList>
            <consortium name="The Broad Institute Genomics Platform"/>
            <consortium name="The Broad Institute Genome Sequencing Center for Infectious Disease"/>
            <person name="Wu L."/>
            <person name="Ma J."/>
        </authorList>
    </citation>
    <scope>NUCLEOTIDE SEQUENCE [LARGE SCALE GENOMIC DNA]</scope>
    <source>
        <strain evidence="11">KCTC 42964</strain>
    </source>
</reference>
<name>A0ABV7L0Z6_9PROT</name>
<keyword evidence="3 8" id="KW-0641">Proline biosynthesis</keyword>
<dbReference type="PROSITE" id="PS50890">
    <property type="entry name" value="PUA"/>
    <property type="match status" value="1"/>
</dbReference>
<dbReference type="GO" id="GO:0004349">
    <property type="term" value="F:glutamate 5-kinase activity"/>
    <property type="evidence" value="ECO:0007669"/>
    <property type="project" value="UniProtKB-EC"/>
</dbReference>
<comment type="catalytic activity">
    <reaction evidence="8">
        <text>L-glutamate + ATP = L-glutamyl 5-phosphate + ADP</text>
        <dbReference type="Rhea" id="RHEA:14877"/>
        <dbReference type="ChEBI" id="CHEBI:29985"/>
        <dbReference type="ChEBI" id="CHEBI:30616"/>
        <dbReference type="ChEBI" id="CHEBI:58274"/>
        <dbReference type="ChEBI" id="CHEBI:456216"/>
        <dbReference type="EC" id="2.7.2.11"/>
    </reaction>
</comment>
<dbReference type="PIRSF" id="PIRSF000729">
    <property type="entry name" value="GK"/>
    <property type="match status" value="1"/>
</dbReference>
<keyword evidence="5 8" id="KW-0547">Nucleotide-binding</keyword>
<comment type="caution">
    <text evidence="10">The sequence shown here is derived from an EMBL/GenBank/DDBJ whole genome shotgun (WGS) entry which is preliminary data.</text>
</comment>
<dbReference type="Proteomes" id="UP001595528">
    <property type="component" value="Unassembled WGS sequence"/>
</dbReference>
<dbReference type="InterPro" id="IPR011529">
    <property type="entry name" value="Glu_5kinase"/>
</dbReference>